<dbReference type="InterPro" id="IPR004148">
    <property type="entry name" value="BAR_dom"/>
</dbReference>
<evidence type="ECO:0000313" key="3">
    <source>
        <dbReference type="Proteomes" id="UP000233556"/>
    </source>
</evidence>
<dbReference type="Gene3D" id="1.20.1270.60">
    <property type="entry name" value="Arfaptin homology (AH) domain/BAR domain"/>
    <property type="match status" value="2"/>
</dbReference>
<dbReference type="SUPFAM" id="SSF103657">
    <property type="entry name" value="BAR/IMD domain-like"/>
    <property type="match status" value="1"/>
</dbReference>
<dbReference type="AlphaFoldDB" id="A0A2I0T8Z7"/>
<dbReference type="PANTHER" id="PTHR12552:SF4">
    <property type="entry name" value="RHO GTPASE-ACTIVATING PROTEIN 26"/>
    <property type="match status" value="1"/>
</dbReference>
<dbReference type="EMBL" id="KZ515030">
    <property type="protein sequence ID" value="PKU30283.1"/>
    <property type="molecule type" value="Genomic_DNA"/>
</dbReference>
<protein>
    <submittedName>
        <fullName evidence="2">Rho gtpase-activating protein 26-like</fullName>
    </submittedName>
</protein>
<dbReference type="InterPro" id="IPR027267">
    <property type="entry name" value="AH/BAR_dom_sf"/>
</dbReference>
<dbReference type="Pfam" id="PF16746">
    <property type="entry name" value="BAR_3"/>
    <property type="match status" value="1"/>
</dbReference>
<sequence>MRRVWVVSLVHERKQKFLTSGVFPPLPADLSAAKRKFADSLNEFKFLCIGDAETDDEICIGESWAPEPWGAPELQTPQLSRIENASEVLITPLEKFRKEQIGAAKADSQVDLVRQHFYEVSLEYVFKVQEVQERKMFEFVEPVCSGSLNVFPGKVVMSGNRVVSQGGIKNSTESTEKWPSPGTPSEFIFY</sequence>
<organism evidence="2 3">
    <name type="scientific">Limosa lapponica baueri</name>
    <dbReference type="NCBI Taxonomy" id="1758121"/>
    <lineage>
        <taxon>Eukaryota</taxon>
        <taxon>Metazoa</taxon>
        <taxon>Chordata</taxon>
        <taxon>Craniata</taxon>
        <taxon>Vertebrata</taxon>
        <taxon>Euteleostomi</taxon>
        <taxon>Archelosauria</taxon>
        <taxon>Archosauria</taxon>
        <taxon>Dinosauria</taxon>
        <taxon>Saurischia</taxon>
        <taxon>Theropoda</taxon>
        <taxon>Coelurosauria</taxon>
        <taxon>Aves</taxon>
        <taxon>Neognathae</taxon>
        <taxon>Neoaves</taxon>
        <taxon>Charadriiformes</taxon>
        <taxon>Scolopacidae</taxon>
        <taxon>Limosa</taxon>
    </lineage>
</organism>
<evidence type="ECO:0000313" key="2">
    <source>
        <dbReference type="EMBL" id="PKU30283.1"/>
    </source>
</evidence>
<name>A0A2I0T8Z7_LIMLA</name>
<dbReference type="OrthoDB" id="3183924at2759"/>
<dbReference type="InterPro" id="IPR047234">
    <property type="entry name" value="GRAF_fam"/>
</dbReference>
<proteinExistence type="predicted"/>
<dbReference type="Proteomes" id="UP000233556">
    <property type="component" value="Unassembled WGS sequence"/>
</dbReference>
<evidence type="ECO:0000259" key="1">
    <source>
        <dbReference type="Pfam" id="PF16746"/>
    </source>
</evidence>
<reference evidence="3" key="1">
    <citation type="submission" date="2017-11" db="EMBL/GenBank/DDBJ databases">
        <authorList>
            <person name="Lima N.C."/>
            <person name="Parody-Merino A.M."/>
            <person name="Battley P.F."/>
            <person name="Fidler A.E."/>
            <person name="Prosdocimi F."/>
        </authorList>
    </citation>
    <scope>NUCLEOTIDE SEQUENCE [LARGE SCALE GENOMIC DNA]</scope>
</reference>
<keyword evidence="3" id="KW-1185">Reference proteome</keyword>
<accession>A0A2I0T8Z7</accession>
<feature type="domain" description="BAR" evidence="1">
    <location>
        <begin position="105"/>
        <end position="144"/>
    </location>
</feature>
<dbReference type="GO" id="GO:0005096">
    <property type="term" value="F:GTPase activator activity"/>
    <property type="evidence" value="ECO:0007669"/>
    <property type="project" value="InterPro"/>
</dbReference>
<gene>
    <name evidence="2" type="ORF">llap_19413</name>
</gene>
<reference evidence="3" key="2">
    <citation type="submission" date="2017-12" db="EMBL/GenBank/DDBJ databases">
        <title>Genome sequence of the Bar-tailed Godwit (Limosa lapponica baueri).</title>
        <authorList>
            <person name="Lima N.C.B."/>
            <person name="Parody-Merino A.M."/>
            <person name="Battley P.F."/>
            <person name="Fidler A.E."/>
            <person name="Prosdocimi F."/>
        </authorList>
    </citation>
    <scope>NUCLEOTIDE SEQUENCE [LARGE SCALE GENOMIC DNA]</scope>
</reference>
<dbReference type="GO" id="GO:0005737">
    <property type="term" value="C:cytoplasm"/>
    <property type="evidence" value="ECO:0007669"/>
    <property type="project" value="InterPro"/>
</dbReference>
<dbReference type="PANTHER" id="PTHR12552">
    <property type="entry name" value="OLIGOPHRENIN 1"/>
    <property type="match status" value="1"/>
</dbReference>